<dbReference type="PROSITE" id="PS00678">
    <property type="entry name" value="WD_REPEATS_1"/>
    <property type="match status" value="1"/>
</dbReference>
<feature type="repeat" description="WD" evidence="3">
    <location>
        <begin position="500"/>
        <end position="531"/>
    </location>
</feature>
<evidence type="ECO:0000256" key="1">
    <source>
        <dbReference type="ARBA" id="ARBA00022574"/>
    </source>
</evidence>
<dbReference type="Pfam" id="PF00400">
    <property type="entry name" value="WD40"/>
    <property type="match status" value="2"/>
</dbReference>
<evidence type="ECO:0000313" key="6">
    <source>
        <dbReference type="Proteomes" id="UP000533080"/>
    </source>
</evidence>
<evidence type="ECO:0000313" key="5">
    <source>
        <dbReference type="EMBL" id="NOJ76931.1"/>
    </source>
</evidence>
<protein>
    <submittedName>
        <fullName evidence="5">WD40 repeat domain-containing protein</fullName>
    </submittedName>
</protein>
<organism evidence="5 6">
    <name type="scientific">Myxococcus xanthus</name>
    <dbReference type="NCBI Taxonomy" id="34"/>
    <lineage>
        <taxon>Bacteria</taxon>
        <taxon>Pseudomonadati</taxon>
        <taxon>Myxococcota</taxon>
        <taxon>Myxococcia</taxon>
        <taxon>Myxococcales</taxon>
        <taxon>Cystobacterineae</taxon>
        <taxon>Myxococcaceae</taxon>
        <taxon>Myxococcus</taxon>
    </lineage>
</organism>
<gene>
    <name evidence="5" type="ORF">HNV28_00885</name>
</gene>
<comment type="caution">
    <text evidence="5">The sequence shown here is derived from an EMBL/GenBank/DDBJ whole genome shotgun (WGS) entry which is preliminary data.</text>
</comment>
<dbReference type="PROSITE" id="PS50082">
    <property type="entry name" value="WD_REPEATS_2"/>
    <property type="match status" value="3"/>
</dbReference>
<evidence type="ECO:0000259" key="4">
    <source>
        <dbReference type="Pfam" id="PF12894"/>
    </source>
</evidence>
<evidence type="ECO:0000256" key="3">
    <source>
        <dbReference type="PROSITE-ProRule" id="PRU00221"/>
    </source>
</evidence>
<feature type="domain" description="Anaphase-promoting complex subunit 4-like WD40" evidence="4">
    <location>
        <begin position="240"/>
        <end position="294"/>
    </location>
</feature>
<dbReference type="InterPro" id="IPR036322">
    <property type="entry name" value="WD40_repeat_dom_sf"/>
</dbReference>
<feature type="repeat" description="WD" evidence="3">
    <location>
        <begin position="765"/>
        <end position="799"/>
    </location>
</feature>
<keyword evidence="2" id="KW-0677">Repeat</keyword>
<dbReference type="SUPFAM" id="SSF50978">
    <property type="entry name" value="WD40 repeat-like"/>
    <property type="match status" value="2"/>
</dbReference>
<dbReference type="Proteomes" id="UP000533080">
    <property type="component" value="Unassembled WGS sequence"/>
</dbReference>
<dbReference type="InterPro" id="IPR019775">
    <property type="entry name" value="WD40_repeat_CS"/>
</dbReference>
<dbReference type="AlphaFoldDB" id="A0A7Y4MNL5"/>
<dbReference type="SMART" id="SM00320">
    <property type="entry name" value="WD40"/>
    <property type="match status" value="9"/>
</dbReference>
<dbReference type="PANTHER" id="PTHR19848:SF8">
    <property type="entry name" value="F-BOX AND WD REPEAT DOMAIN CONTAINING 7"/>
    <property type="match status" value="1"/>
</dbReference>
<dbReference type="InterPro" id="IPR015943">
    <property type="entry name" value="WD40/YVTN_repeat-like_dom_sf"/>
</dbReference>
<keyword evidence="1 3" id="KW-0853">WD repeat</keyword>
<reference evidence="5 6" key="1">
    <citation type="submission" date="2020-05" db="EMBL/GenBank/DDBJ databases">
        <authorList>
            <person name="Whitworth D."/>
        </authorList>
    </citation>
    <scope>NUCLEOTIDE SEQUENCE [LARGE SCALE GENOMIC DNA]</scope>
    <source>
        <strain evidence="5 6">AM005</strain>
    </source>
</reference>
<dbReference type="Pfam" id="PF12894">
    <property type="entry name" value="ANAPC4_WD40"/>
    <property type="match status" value="1"/>
</dbReference>
<sequence length="799" mass="85672">MSRPPGQARIEAPVVGLTAGLPGGFRCIAEDPDGDALTYAFDWGRAKAEVSLSERVPSGTAGDVAPVFQTKGQFSARCRAVDTHGQLGAWSEYALFEVHPAPPLDDGKRELTVEVFGHGRVTSTPSGIDCTSTCSARFEVGAEVTLSVEPQPGWRFTGLLRCGTERASQVVRVDHNYHCGAGFARREEQAVEWRQTGASYPSDASWGPDGRLLAVLDQRGSRGGLRIWNAGLGQVARIIHQDSTDIRSVSWGPRDEDLAVGLADGRLALIDPATGAFHQTWSAHAGPVVGLAWYARGNELASVSHPETGGAEVRFWAASSGTESRAPLRTARTLRKIHWSPDGARVALEMAGEQVEIHSLDPWVQVHEVGHGDSFSWSPDGARYAVGSYRNVRVYETATHELQASWFGPWSVSSRMDWSPTQDWLVIVDLVHSLTVLNVNTGRVVANNTEVPPNPLDALGFSAVRFHPVHDSFVAVARRPASVSTFSVDAQQSRLLRHELVAHSSAINATKWSPAGNRLASAGDDGKVRLWGAAGQALATLDGHEGKTVRALGWDASGARLASGGNDGRICLWDVEQGRLTQPPLQMMQRAQGHPPTVAHVALSPDGRTLASAGATLFLTGSMTSVQVWDVASRTELLNIPETDSPVVELGWTPDSQSLIIVYTHAAWDVWNRSSGVLKRVESAPEILTTAALSPDGTRLACSDRLGVSVLDVGTGAVIAETPTWTTQLALAWHPDGSRFSGGGAERLVFDWQVHERGYLLPSVMGAHDSMVLGASWRGDGAVLTTGGADMALVTWRAR</sequence>
<dbReference type="EMBL" id="JABFNT010000003">
    <property type="protein sequence ID" value="NOJ76931.1"/>
    <property type="molecule type" value="Genomic_DNA"/>
</dbReference>
<dbReference type="PANTHER" id="PTHR19848">
    <property type="entry name" value="WD40 REPEAT PROTEIN"/>
    <property type="match status" value="1"/>
</dbReference>
<feature type="repeat" description="WD" evidence="3">
    <location>
        <begin position="549"/>
        <end position="583"/>
    </location>
</feature>
<dbReference type="InterPro" id="IPR024977">
    <property type="entry name" value="Apc4-like_WD40_dom"/>
</dbReference>
<dbReference type="InterPro" id="IPR001680">
    <property type="entry name" value="WD40_rpt"/>
</dbReference>
<dbReference type="Gene3D" id="2.130.10.10">
    <property type="entry name" value="YVTN repeat-like/Quinoprotein amine dehydrogenase"/>
    <property type="match status" value="4"/>
</dbReference>
<name>A0A7Y4MNL5_MYXXA</name>
<proteinExistence type="predicted"/>
<accession>A0A7Y4MNL5</accession>
<evidence type="ECO:0000256" key="2">
    <source>
        <dbReference type="ARBA" id="ARBA00022737"/>
    </source>
</evidence>
<dbReference type="PROSITE" id="PS50294">
    <property type="entry name" value="WD_REPEATS_REGION"/>
    <property type="match status" value="2"/>
</dbReference>
<dbReference type="RefSeq" id="WP_171439494.1">
    <property type="nucleotide sequence ID" value="NZ_JABFNS010000005.1"/>
</dbReference>